<dbReference type="RefSeq" id="WP_013015501.1">
    <property type="nucleotide sequence ID" value="NC_013947.1"/>
</dbReference>
<dbReference type="Proteomes" id="UP000000844">
    <property type="component" value="Chromosome"/>
</dbReference>
<gene>
    <name evidence="3" type="ordered locus">Snas_0211</name>
</gene>
<dbReference type="Pfam" id="PF08327">
    <property type="entry name" value="AHSA1"/>
    <property type="match status" value="1"/>
</dbReference>
<evidence type="ECO:0000259" key="2">
    <source>
        <dbReference type="Pfam" id="PF08327"/>
    </source>
</evidence>
<evidence type="ECO:0000313" key="3">
    <source>
        <dbReference type="EMBL" id="ADD39930.1"/>
    </source>
</evidence>
<name>D3Q1T2_STANL</name>
<dbReference type="InterPro" id="IPR023393">
    <property type="entry name" value="START-like_dom_sf"/>
</dbReference>
<accession>D3Q1T2</accession>
<dbReference type="eggNOG" id="COG3832">
    <property type="taxonomic scope" value="Bacteria"/>
</dbReference>
<dbReference type="STRING" id="446470.Snas_0211"/>
<dbReference type="OrthoDB" id="8417725at2"/>
<sequence>MTEGKRLEKEIELDASVDEVWEAVSTGQGFATWFVPHDIKTDENGVPVVAEGDFGSGNTDQGRLLEWEPKRRVKFGNYSSDSTQVLEFLVEGKDSGSTVLRLVQSGAQGEDWEMEYHSKGWDLFFQNLREYLEYFRGKPVANALVMSFTTVDAKTVWERMYAALGANRDLAVGDLVELTPKGVEPIKGTVDIAVPGAVLGVRTEDGLYRFGGQGADAWGMVNAFHYRYGTDVDPAEWTERWQRWINEVFPPSEAPQAQPA</sequence>
<dbReference type="SUPFAM" id="SSF55961">
    <property type="entry name" value="Bet v1-like"/>
    <property type="match status" value="1"/>
</dbReference>
<dbReference type="CDD" id="cd07814">
    <property type="entry name" value="SRPBCC_CalC_Aha1-like"/>
    <property type="match status" value="1"/>
</dbReference>
<evidence type="ECO:0000313" key="4">
    <source>
        <dbReference type="Proteomes" id="UP000000844"/>
    </source>
</evidence>
<dbReference type="Gene3D" id="3.30.530.20">
    <property type="match status" value="1"/>
</dbReference>
<comment type="similarity">
    <text evidence="1">Belongs to the AHA1 family.</text>
</comment>
<keyword evidence="4" id="KW-1185">Reference proteome</keyword>
<dbReference type="InterPro" id="IPR013538">
    <property type="entry name" value="ASHA1/2-like_C"/>
</dbReference>
<reference evidence="3 4" key="1">
    <citation type="journal article" date="2009" name="Stand. Genomic Sci.">
        <title>Complete genome sequence of Stackebrandtia nassauensis type strain (LLR-40K-21).</title>
        <authorList>
            <person name="Munk C."/>
            <person name="Lapidus A."/>
            <person name="Copeland A."/>
            <person name="Jando M."/>
            <person name="Mayilraj S."/>
            <person name="Glavina Del Rio T."/>
            <person name="Nolan M."/>
            <person name="Chen F."/>
            <person name="Lucas S."/>
            <person name="Tice H."/>
            <person name="Cheng J.F."/>
            <person name="Han C."/>
            <person name="Detter J.C."/>
            <person name="Bruce D."/>
            <person name="Goodwin L."/>
            <person name="Chain P."/>
            <person name="Pitluck S."/>
            <person name="Goker M."/>
            <person name="Ovchinikova G."/>
            <person name="Pati A."/>
            <person name="Ivanova N."/>
            <person name="Mavromatis K."/>
            <person name="Chen A."/>
            <person name="Palaniappan K."/>
            <person name="Land M."/>
            <person name="Hauser L."/>
            <person name="Chang Y.J."/>
            <person name="Jeffries C.D."/>
            <person name="Bristow J."/>
            <person name="Eisen J.A."/>
            <person name="Markowitz V."/>
            <person name="Hugenholtz P."/>
            <person name="Kyrpides N.C."/>
            <person name="Klenk H.P."/>
        </authorList>
    </citation>
    <scope>NUCLEOTIDE SEQUENCE [LARGE SCALE GENOMIC DNA]</scope>
    <source>
        <strain evidence="4">DSM 44728 / CIP 108903 / NRRL B-16338 / NBRC 102104 / LLR-40K-21</strain>
    </source>
</reference>
<dbReference type="KEGG" id="sna:Snas_0211"/>
<dbReference type="HOGENOM" id="CLU_084739_0_0_11"/>
<feature type="domain" description="Activator of Hsp90 ATPase homologue 1/2-like C-terminal" evidence="2">
    <location>
        <begin position="14"/>
        <end position="133"/>
    </location>
</feature>
<organism evidence="3 4">
    <name type="scientific">Stackebrandtia nassauensis (strain DSM 44728 / CIP 108903 / NRRL B-16338 / NBRC 102104 / LLR-40K-21)</name>
    <dbReference type="NCBI Taxonomy" id="446470"/>
    <lineage>
        <taxon>Bacteria</taxon>
        <taxon>Bacillati</taxon>
        <taxon>Actinomycetota</taxon>
        <taxon>Actinomycetes</taxon>
        <taxon>Glycomycetales</taxon>
        <taxon>Glycomycetaceae</taxon>
        <taxon>Stackebrandtia</taxon>
    </lineage>
</organism>
<proteinExistence type="inferred from homology"/>
<dbReference type="EMBL" id="CP001778">
    <property type="protein sequence ID" value="ADD39930.1"/>
    <property type="molecule type" value="Genomic_DNA"/>
</dbReference>
<protein>
    <submittedName>
        <fullName evidence="3">Activator of Hsp90 ATPase 1 family protein</fullName>
    </submittedName>
</protein>
<evidence type="ECO:0000256" key="1">
    <source>
        <dbReference type="ARBA" id="ARBA00006817"/>
    </source>
</evidence>
<dbReference type="AlphaFoldDB" id="D3Q1T2"/>